<sequence>MGVNLRQKYSKNAILYILKKLDSNKDNGRKKIMKLMFLVDYFDVAKERITLRKAIGNTFFIYNYGVFSTEVMRDLSDLIKSGELIETEHDLKVRKGTEPSLNEEIKEKVEQVIKKYGKLKPRELEVFTLNLLNLDRESKYNYMGVNIEALTVG</sequence>
<feature type="domain" description="Antitoxin SocA-like Panacea" evidence="1">
    <location>
        <begin position="32"/>
        <end position="128"/>
    </location>
</feature>
<organism evidence="2 3">
    <name type="scientific">Candidatus Parvarchaeum acidiphilum ARMAN-4_'5-way FS'</name>
    <dbReference type="NCBI Taxonomy" id="994837"/>
    <lineage>
        <taxon>Archaea</taxon>
        <taxon>Candidatus Parvarchaeota</taxon>
        <taxon>Candidatus Parvarchaeum</taxon>
    </lineage>
</organism>
<dbReference type="Pfam" id="PF13274">
    <property type="entry name" value="SocA_Panacea"/>
    <property type="match status" value="1"/>
</dbReference>
<dbReference type="AlphaFoldDB" id="F2UTX1"/>
<dbReference type="InterPro" id="IPR025272">
    <property type="entry name" value="SocA_Panacea"/>
</dbReference>
<evidence type="ECO:0000259" key="1">
    <source>
        <dbReference type="Pfam" id="PF13274"/>
    </source>
</evidence>
<gene>
    <name evidence="2" type="ORF">CSMARM4_0051</name>
</gene>
<dbReference type="HOGENOM" id="CLU_1709044_0_0_2"/>
<name>F2UTX1_PARA4</name>
<accession>F2UTX1</accession>
<dbReference type="Proteomes" id="UP000242872">
    <property type="component" value="Unassembled WGS sequence"/>
</dbReference>
<protein>
    <recommendedName>
        <fullName evidence="1">Antitoxin SocA-like Panacea domain-containing protein</fullName>
    </recommendedName>
</protein>
<evidence type="ECO:0000313" key="2">
    <source>
        <dbReference type="EMBL" id="EGD71811.1"/>
    </source>
</evidence>
<reference evidence="2 3" key="1">
    <citation type="submission" date="2011-03" db="EMBL/GenBank/DDBJ databases">
        <title>A unique three-unit tRNA splicing endonuclease found in ultrasmall Archaea possesses broad substrate specificity.</title>
        <authorList>
            <person name="Fujishima K."/>
            <person name="Sugahara J."/>
            <person name="Miller C.S."/>
            <person name="Baker B.J."/>
            <person name="Di Giulio M."/>
            <person name="Tomita M."/>
            <person name="Banfield J.F."/>
            <person name="Kanai A."/>
        </authorList>
    </citation>
    <scope>NUCLEOTIDE SEQUENCE [LARGE SCALE GENOMIC DNA]</scope>
</reference>
<dbReference type="EMBL" id="GL876960">
    <property type="protein sequence ID" value="EGD71811.1"/>
    <property type="molecule type" value="Genomic_DNA"/>
</dbReference>
<evidence type="ECO:0000313" key="3">
    <source>
        <dbReference type="Proteomes" id="UP000242872"/>
    </source>
</evidence>
<proteinExistence type="predicted"/>